<keyword evidence="6" id="KW-1185">Reference proteome</keyword>
<reference evidence="5" key="1">
    <citation type="submission" date="2020-07" db="EMBL/GenBank/DDBJ databases">
        <title>Ethylene signaling mediates host invasion by parasitic plants.</title>
        <authorList>
            <person name="Yoshida S."/>
        </authorList>
    </citation>
    <scope>NUCLEOTIDE SEQUENCE</scope>
    <source>
        <strain evidence="5">Okayama</strain>
    </source>
</reference>
<dbReference type="InterPro" id="IPR008195">
    <property type="entry name" value="Ribosomal_eL34"/>
</dbReference>
<comment type="caution">
    <text evidence="5">The sequence shown here is derived from an EMBL/GenBank/DDBJ whole genome shotgun (WGS) entry which is preliminary data.</text>
</comment>
<dbReference type="GO" id="GO:0003735">
    <property type="term" value="F:structural constituent of ribosome"/>
    <property type="evidence" value="ECO:0007669"/>
    <property type="project" value="InterPro"/>
</dbReference>
<organism evidence="5 6">
    <name type="scientific">Phtheirospermum japonicum</name>
    <dbReference type="NCBI Taxonomy" id="374723"/>
    <lineage>
        <taxon>Eukaryota</taxon>
        <taxon>Viridiplantae</taxon>
        <taxon>Streptophyta</taxon>
        <taxon>Embryophyta</taxon>
        <taxon>Tracheophyta</taxon>
        <taxon>Spermatophyta</taxon>
        <taxon>Magnoliopsida</taxon>
        <taxon>eudicotyledons</taxon>
        <taxon>Gunneridae</taxon>
        <taxon>Pentapetalae</taxon>
        <taxon>asterids</taxon>
        <taxon>lamiids</taxon>
        <taxon>Lamiales</taxon>
        <taxon>Orobanchaceae</taxon>
        <taxon>Orobanchaceae incertae sedis</taxon>
        <taxon>Phtheirospermum</taxon>
    </lineage>
</organism>
<accession>A0A830BYN1</accession>
<gene>
    <name evidence="5" type="ORF">PHJA_001332700</name>
</gene>
<evidence type="ECO:0000256" key="2">
    <source>
        <dbReference type="ARBA" id="ARBA00022980"/>
    </source>
</evidence>
<evidence type="ECO:0000256" key="4">
    <source>
        <dbReference type="SAM" id="MobiDB-lite"/>
    </source>
</evidence>
<dbReference type="Pfam" id="PF01199">
    <property type="entry name" value="Ribosomal_L34e"/>
    <property type="match status" value="1"/>
</dbReference>
<protein>
    <submittedName>
        <fullName evidence="5">60S ribosomal protein l34</fullName>
    </submittedName>
</protein>
<dbReference type="AlphaFoldDB" id="A0A830BYN1"/>
<evidence type="ECO:0000256" key="1">
    <source>
        <dbReference type="ARBA" id="ARBA00009875"/>
    </source>
</evidence>
<comment type="similarity">
    <text evidence="1">Belongs to the eukaryotic ribosomal protein eL34 family.</text>
</comment>
<proteinExistence type="inferred from homology"/>
<dbReference type="GO" id="GO:1990904">
    <property type="term" value="C:ribonucleoprotein complex"/>
    <property type="evidence" value="ECO:0007669"/>
    <property type="project" value="UniProtKB-KW"/>
</dbReference>
<dbReference type="GO" id="GO:0005840">
    <property type="term" value="C:ribosome"/>
    <property type="evidence" value="ECO:0007669"/>
    <property type="project" value="UniProtKB-KW"/>
</dbReference>
<dbReference type="PANTHER" id="PTHR10759">
    <property type="entry name" value="60S RIBOSOMAL PROTEIN L34"/>
    <property type="match status" value="1"/>
</dbReference>
<sequence>MVQRLNYRLCHSYTTRFNQHRIIKTPGGKLVYQPTKNRASGPKCPITSNRIQGV</sequence>
<dbReference type="PRINTS" id="PR01250">
    <property type="entry name" value="RIBOSOMALL34"/>
</dbReference>
<dbReference type="Gene3D" id="6.20.370.70">
    <property type="match status" value="1"/>
</dbReference>
<dbReference type="EMBL" id="BMAC01000258">
    <property type="protein sequence ID" value="GFP91886.1"/>
    <property type="molecule type" value="Genomic_DNA"/>
</dbReference>
<dbReference type="Proteomes" id="UP000653305">
    <property type="component" value="Unassembled WGS sequence"/>
</dbReference>
<dbReference type="OrthoDB" id="1648193at2759"/>
<keyword evidence="2 5" id="KW-0689">Ribosomal protein</keyword>
<feature type="region of interest" description="Disordered" evidence="4">
    <location>
        <begin position="33"/>
        <end position="54"/>
    </location>
</feature>
<evidence type="ECO:0000256" key="3">
    <source>
        <dbReference type="ARBA" id="ARBA00023274"/>
    </source>
</evidence>
<evidence type="ECO:0000313" key="5">
    <source>
        <dbReference type="EMBL" id="GFP91886.1"/>
    </source>
</evidence>
<name>A0A830BYN1_9LAMI</name>
<keyword evidence="3" id="KW-0687">Ribonucleoprotein</keyword>
<dbReference type="GO" id="GO:0006412">
    <property type="term" value="P:translation"/>
    <property type="evidence" value="ECO:0007669"/>
    <property type="project" value="InterPro"/>
</dbReference>
<evidence type="ECO:0000313" key="6">
    <source>
        <dbReference type="Proteomes" id="UP000653305"/>
    </source>
</evidence>